<dbReference type="OrthoDB" id="1742074at2759"/>
<dbReference type="InterPro" id="IPR003618">
    <property type="entry name" value="TFIIS_cen_dom"/>
</dbReference>
<sequence>MSSMQRELINALELGVNENCLKDVDIVELSRLIEEDFLRTTSGQDQRIVRQRRFELLSNLKRISNPDLRRRILVGEMSIRQFVTCPVSELAPDSLRQQRLQEQKRYFKEECILMGGVSDTLNKDKHNEVVRAEKKDEDDVNELFNDKSYEDNLQAASSSKKIRLNSYNNDRLYSIVPDVSLLLKCPPNCFDITPSYVINKFVNRYKQLIMNMDIQHQLIKQAKLRIVTTT</sequence>
<organism evidence="2 3">
    <name type="scientific">Cryptosporidium andersoni</name>
    <dbReference type="NCBI Taxonomy" id="117008"/>
    <lineage>
        <taxon>Eukaryota</taxon>
        <taxon>Sar</taxon>
        <taxon>Alveolata</taxon>
        <taxon>Apicomplexa</taxon>
        <taxon>Conoidasida</taxon>
        <taxon>Coccidia</taxon>
        <taxon>Eucoccidiorida</taxon>
        <taxon>Eimeriorina</taxon>
        <taxon>Cryptosporidiidae</taxon>
        <taxon>Cryptosporidium</taxon>
    </lineage>
</organism>
<evidence type="ECO:0000313" key="3">
    <source>
        <dbReference type="Proteomes" id="UP000186804"/>
    </source>
</evidence>
<feature type="domain" description="TFIIS central" evidence="1">
    <location>
        <begin position="1"/>
        <end position="118"/>
    </location>
</feature>
<dbReference type="AlphaFoldDB" id="A0A1J4MUB1"/>
<dbReference type="SUPFAM" id="SSF46942">
    <property type="entry name" value="Elongation factor TFIIS domain 2"/>
    <property type="match status" value="1"/>
</dbReference>
<dbReference type="Pfam" id="PF07500">
    <property type="entry name" value="TFIIS_M"/>
    <property type="match status" value="1"/>
</dbReference>
<proteinExistence type="predicted"/>
<dbReference type="Proteomes" id="UP000186804">
    <property type="component" value="Unassembled WGS sequence"/>
</dbReference>
<evidence type="ECO:0000259" key="1">
    <source>
        <dbReference type="PROSITE" id="PS51321"/>
    </source>
</evidence>
<protein>
    <submittedName>
        <fullName evidence="2">Transcription factor S-II domain-containing protein</fullName>
    </submittedName>
</protein>
<reference evidence="2 3" key="1">
    <citation type="submission" date="2016-10" db="EMBL/GenBank/DDBJ databases">
        <title>Reductive evolution of mitochondrial metabolism and differential evolution of invasion-related proteins in Cryptosporidium.</title>
        <authorList>
            <person name="Liu S."/>
            <person name="Roellig D.M."/>
            <person name="Guo Y."/>
            <person name="Li N."/>
            <person name="Frace M.A."/>
            <person name="Tang K."/>
            <person name="Zhang L."/>
            <person name="Feng Y."/>
            <person name="Xiao L."/>
        </authorList>
    </citation>
    <scope>NUCLEOTIDE SEQUENCE [LARGE SCALE GENOMIC DNA]</scope>
    <source>
        <strain evidence="2">30847</strain>
    </source>
</reference>
<dbReference type="EMBL" id="LRBS01000026">
    <property type="protein sequence ID" value="OII77849.1"/>
    <property type="molecule type" value="Genomic_DNA"/>
</dbReference>
<keyword evidence="3" id="KW-1185">Reference proteome</keyword>
<dbReference type="RefSeq" id="XP_067069695.1">
    <property type="nucleotide sequence ID" value="XM_067211600.1"/>
</dbReference>
<accession>A0A1J4MUB1</accession>
<name>A0A1J4MUB1_9CRYT</name>
<dbReference type="PROSITE" id="PS51321">
    <property type="entry name" value="TFIIS_CENTRAL"/>
    <property type="match status" value="1"/>
</dbReference>
<dbReference type="GeneID" id="92365550"/>
<evidence type="ECO:0000313" key="2">
    <source>
        <dbReference type="EMBL" id="OII77849.1"/>
    </source>
</evidence>
<gene>
    <name evidence="2" type="ORF">cand_013650</name>
</gene>
<dbReference type="VEuPathDB" id="CryptoDB:cand_013650"/>
<dbReference type="InterPro" id="IPR036575">
    <property type="entry name" value="TFIIS_cen_dom_sf"/>
</dbReference>
<dbReference type="GO" id="GO:0006351">
    <property type="term" value="P:DNA-templated transcription"/>
    <property type="evidence" value="ECO:0007669"/>
    <property type="project" value="InterPro"/>
</dbReference>
<dbReference type="Gene3D" id="1.10.472.30">
    <property type="entry name" value="Transcription elongation factor S-II, central domain"/>
    <property type="match status" value="1"/>
</dbReference>
<comment type="caution">
    <text evidence="2">The sequence shown here is derived from an EMBL/GenBank/DDBJ whole genome shotgun (WGS) entry which is preliminary data.</text>
</comment>